<organism>
    <name type="scientific">Leuconostoc mesenteroides</name>
    <dbReference type="NCBI Taxonomy" id="1245"/>
    <lineage>
        <taxon>Bacteria</taxon>
        <taxon>Bacillati</taxon>
        <taxon>Bacillota</taxon>
        <taxon>Bacilli</taxon>
        <taxon>Lactobacillales</taxon>
        <taxon>Lactobacillaceae</taxon>
        <taxon>Leuconostoc</taxon>
    </lineage>
</organism>
<protein>
    <submittedName>
        <fullName>DEXTRANICIN 24</fullName>
    </submittedName>
</protein>
<proteinExistence type="evidence at protein level"/>
<sequence>KGVLGWLSMASSALTGPQQ</sequence>
<keyword id="KW-0903">Direct protein sequencing</keyword>
<dbReference type="AlphaFoldDB" id="Q9R4D8"/>
<accession>Q9R4D8</accession>
<reference key="1">
    <citation type="journal article" date="1996" name="Curr. Microbiol.">
        <title>Purification and N-terminal amino acid sequence of dextranicin 24, a bacteriocin of Leuconostoc sp.</title>
        <authorList>
            <person name="Revol-Junelles A.M."/>
            <person name="Lefebvre G."/>
        </authorList>
    </citation>
    <scope>PROTEIN SEQUENCE</scope>
</reference>
<name>Q9R4D8_LEUME</name>